<dbReference type="GO" id="GO:0000139">
    <property type="term" value="C:Golgi membrane"/>
    <property type="evidence" value="ECO:0007669"/>
    <property type="project" value="UniProtKB-SubCell"/>
</dbReference>
<proteinExistence type="inferred from homology"/>
<evidence type="ECO:0000259" key="7">
    <source>
        <dbReference type="Pfam" id="PF03016"/>
    </source>
</evidence>
<protein>
    <recommendedName>
        <fullName evidence="7">Exostosin GT47 domain-containing protein</fullName>
    </recommendedName>
</protein>
<keyword evidence="6" id="KW-0472">Membrane</keyword>
<keyword evidence="3" id="KW-0328">Glycosyltransferase</keyword>
<evidence type="ECO:0000256" key="1">
    <source>
        <dbReference type="ARBA" id="ARBA00004323"/>
    </source>
</evidence>
<dbReference type="Proteomes" id="UP001443914">
    <property type="component" value="Unassembled WGS sequence"/>
</dbReference>
<evidence type="ECO:0000313" key="8">
    <source>
        <dbReference type="EMBL" id="KAK9742116.1"/>
    </source>
</evidence>
<dbReference type="PANTHER" id="PTHR11062:SF108">
    <property type="entry name" value="EXOSTOSIN FAMILY PROTEIN"/>
    <property type="match status" value="1"/>
</dbReference>
<keyword evidence="4" id="KW-0735">Signal-anchor</keyword>
<evidence type="ECO:0000256" key="2">
    <source>
        <dbReference type="ARBA" id="ARBA00010271"/>
    </source>
</evidence>
<evidence type="ECO:0000256" key="4">
    <source>
        <dbReference type="ARBA" id="ARBA00022968"/>
    </source>
</evidence>
<dbReference type="EMBL" id="JBDFQZ010000003">
    <property type="protein sequence ID" value="KAK9742116.1"/>
    <property type="molecule type" value="Genomic_DNA"/>
</dbReference>
<sequence>MKMGFEFQRAFQSETRRLLWLIGIVFGTIILFQCIELPSGSSWSFVFSRSEPPNQNIDTFVSENATIKPVLIVNMSSPSTMNTSVDDRDDPFSREVPELIYPPENHTSKSNLSSIALPPLQIGNFTLALVEPPVESPSVALLPREPLNDTVLDRNSSGGPTISTEGSILPKNVSLLPSPSIPKPAVKINSELQQKEVLTLSDMHELLDQNHLSPSSTVPRWPTKADGALVKAKSLIETATPLNNGLYAPLYRNATMFQRSYELMEQTLKVYIYQEGDRRIFHRPPLEGIYASEGWFMKLLEGNRHFVTKRAREAHLFYLPFSSRQLEETLYIRNSHSHKNLIQHLKDYLDLISAKYPFWNRTDGADHFLVACHDWAPSETKRHMSSCIRALCNADVKEGFNFGKDVSLPETYVRKAKNPLRDVGGKAPSKRRTLAFYAGNMHGYLRPILLQHFGNNTDPDMQIFGKLPNSKGNQNYIDYMKSSKYCICPRGYEVNSPRVVEAIFYECVPVIISDNFIPPFFETLNWESFAVFVAEKDVPNLKNILSSIPQKTFFRMHMRVRKVQQHFLWHPKPVKYDLFHMILHSIWYNRVFQFRPK</sequence>
<name>A0AAW1M5X7_SAPOF</name>
<comment type="caution">
    <text evidence="8">The sequence shown here is derived from an EMBL/GenBank/DDBJ whole genome shotgun (WGS) entry which is preliminary data.</text>
</comment>
<dbReference type="GO" id="GO:0016757">
    <property type="term" value="F:glycosyltransferase activity"/>
    <property type="evidence" value="ECO:0007669"/>
    <property type="project" value="UniProtKB-KW"/>
</dbReference>
<organism evidence="8 9">
    <name type="scientific">Saponaria officinalis</name>
    <name type="common">Common soapwort</name>
    <name type="synonym">Lychnis saponaria</name>
    <dbReference type="NCBI Taxonomy" id="3572"/>
    <lineage>
        <taxon>Eukaryota</taxon>
        <taxon>Viridiplantae</taxon>
        <taxon>Streptophyta</taxon>
        <taxon>Embryophyta</taxon>
        <taxon>Tracheophyta</taxon>
        <taxon>Spermatophyta</taxon>
        <taxon>Magnoliopsida</taxon>
        <taxon>eudicotyledons</taxon>
        <taxon>Gunneridae</taxon>
        <taxon>Pentapetalae</taxon>
        <taxon>Caryophyllales</taxon>
        <taxon>Caryophyllaceae</taxon>
        <taxon>Caryophylleae</taxon>
        <taxon>Saponaria</taxon>
    </lineage>
</organism>
<evidence type="ECO:0000256" key="5">
    <source>
        <dbReference type="ARBA" id="ARBA00023034"/>
    </source>
</evidence>
<evidence type="ECO:0000313" key="9">
    <source>
        <dbReference type="Proteomes" id="UP001443914"/>
    </source>
</evidence>
<comment type="subcellular location">
    <subcellularLocation>
        <location evidence="1">Golgi apparatus membrane</location>
        <topology evidence="1">Single-pass type II membrane protein</topology>
    </subcellularLocation>
</comment>
<reference evidence="8" key="1">
    <citation type="submission" date="2024-03" db="EMBL/GenBank/DDBJ databases">
        <title>WGS assembly of Saponaria officinalis var. Norfolk2.</title>
        <authorList>
            <person name="Jenkins J."/>
            <person name="Shu S."/>
            <person name="Grimwood J."/>
            <person name="Barry K."/>
            <person name="Goodstein D."/>
            <person name="Schmutz J."/>
            <person name="Leebens-Mack J."/>
            <person name="Osbourn A."/>
        </authorList>
    </citation>
    <scope>NUCLEOTIDE SEQUENCE [LARGE SCALE GENOMIC DNA]</scope>
    <source>
        <strain evidence="8">JIC</strain>
    </source>
</reference>
<dbReference type="PANTHER" id="PTHR11062">
    <property type="entry name" value="EXOSTOSIN HEPARAN SULFATE GLYCOSYLTRANSFERASE -RELATED"/>
    <property type="match status" value="1"/>
</dbReference>
<feature type="transmembrane region" description="Helical" evidence="6">
    <location>
        <begin position="18"/>
        <end position="38"/>
    </location>
</feature>
<evidence type="ECO:0000256" key="6">
    <source>
        <dbReference type="SAM" id="Phobius"/>
    </source>
</evidence>
<keyword evidence="9" id="KW-1185">Reference proteome</keyword>
<keyword evidence="6" id="KW-1133">Transmembrane helix</keyword>
<feature type="domain" description="Exostosin GT47" evidence="7">
    <location>
        <begin position="265"/>
        <end position="548"/>
    </location>
</feature>
<dbReference type="InterPro" id="IPR040911">
    <property type="entry name" value="Exostosin_GT47"/>
</dbReference>
<dbReference type="Pfam" id="PF03016">
    <property type="entry name" value="Exostosin_GT47"/>
    <property type="match status" value="1"/>
</dbReference>
<comment type="similarity">
    <text evidence="2">Belongs to the glycosyltransferase 47 family.</text>
</comment>
<dbReference type="InterPro" id="IPR004263">
    <property type="entry name" value="Exostosin"/>
</dbReference>
<keyword evidence="3" id="KW-0808">Transferase</keyword>
<accession>A0AAW1M5X7</accession>
<dbReference type="AlphaFoldDB" id="A0AAW1M5X7"/>
<evidence type="ECO:0000256" key="3">
    <source>
        <dbReference type="ARBA" id="ARBA00022676"/>
    </source>
</evidence>
<keyword evidence="6" id="KW-0812">Transmembrane</keyword>
<gene>
    <name evidence="8" type="ORF">RND81_03G149400</name>
</gene>
<keyword evidence="5" id="KW-0333">Golgi apparatus</keyword>